<evidence type="ECO:0000313" key="9">
    <source>
        <dbReference type="Proteomes" id="UP001309876"/>
    </source>
</evidence>
<feature type="compositionally biased region" description="Polar residues" evidence="6">
    <location>
        <begin position="900"/>
        <end position="915"/>
    </location>
</feature>
<comment type="similarity">
    <text evidence="5">Belongs to the palH/RIM21 family.</text>
</comment>
<feature type="region of interest" description="Disordered" evidence="6">
    <location>
        <begin position="841"/>
        <end position="915"/>
    </location>
</feature>
<evidence type="ECO:0000256" key="4">
    <source>
        <dbReference type="ARBA" id="ARBA00023136"/>
    </source>
</evidence>
<gene>
    <name evidence="8" type="primary">RIM21</name>
    <name evidence="8" type="ORF">LTR05_004435</name>
</gene>
<organism evidence="8 9">
    <name type="scientific">Lithohypha guttulata</name>
    <dbReference type="NCBI Taxonomy" id="1690604"/>
    <lineage>
        <taxon>Eukaryota</taxon>
        <taxon>Fungi</taxon>
        <taxon>Dikarya</taxon>
        <taxon>Ascomycota</taxon>
        <taxon>Pezizomycotina</taxon>
        <taxon>Eurotiomycetes</taxon>
        <taxon>Chaetothyriomycetidae</taxon>
        <taxon>Chaetothyriales</taxon>
        <taxon>Trichomeriaceae</taxon>
        <taxon>Lithohypha</taxon>
    </lineage>
</organism>
<feature type="region of interest" description="Disordered" evidence="6">
    <location>
        <begin position="545"/>
        <end position="610"/>
    </location>
</feature>
<evidence type="ECO:0000313" key="8">
    <source>
        <dbReference type="EMBL" id="KAK5085156.1"/>
    </source>
</evidence>
<comment type="subcellular location">
    <subcellularLocation>
        <location evidence="1">Membrane</location>
        <topology evidence="1">Multi-pass membrane protein</topology>
    </subcellularLocation>
</comment>
<evidence type="ECO:0000256" key="2">
    <source>
        <dbReference type="ARBA" id="ARBA00022692"/>
    </source>
</evidence>
<feature type="compositionally biased region" description="Polar residues" evidence="6">
    <location>
        <begin position="509"/>
        <end position="532"/>
    </location>
</feature>
<comment type="caution">
    <text evidence="8">The sequence shown here is derived from an EMBL/GenBank/DDBJ whole genome shotgun (WGS) entry which is preliminary data.</text>
</comment>
<dbReference type="Proteomes" id="UP001309876">
    <property type="component" value="Unassembled WGS sequence"/>
</dbReference>
<dbReference type="AlphaFoldDB" id="A0AAN7YAE7"/>
<protein>
    <submittedName>
        <fullName evidence="8">PH-response regulator protein palH/rim21</fullName>
    </submittedName>
</protein>
<proteinExistence type="inferred from homology"/>
<feature type="compositionally biased region" description="Polar residues" evidence="6">
    <location>
        <begin position="841"/>
        <end position="854"/>
    </location>
</feature>
<keyword evidence="2 7" id="KW-0812">Transmembrane</keyword>
<feature type="region of interest" description="Disordered" evidence="6">
    <location>
        <begin position="488"/>
        <end position="532"/>
    </location>
</feature>
<feature type="compositionally biased region" description="Basic and acidic residues" evidence="6">
    <location>
        <begin position="598"/>
        <end position="608"/>
    </location>
</feature>
<feature type="transmembrane region" description="Helical" evidence="7">
    <location>
        <begin position="293"/>
        <end position="312"/>
    </location>
</feature>
<feature type="compositionally biased region" description="Polar residues" evidence="6">
    <location>
        <begin position="690"/>
        <end position="710"/>
    </location>
</feature>
<evidence type="ECO:0000256" key="5">
    <source>
        <dbReference type="ARBA" id="ARBA00038109"/>
    </source>
</evidence>
<dbReference type="InterPro" id="IPR014844">
    <property type="entry name" value="PalH"/>
</dbReference>
<evidence type="ECO:0000256" key="1">
    <source>
        <dbReference type="ARBA" id="ARBA00004141"/>
    </source>
</evidence>
<feature type="transmembrane region" description="Helical" evidence="7">
    <location>
        <begin position="363"/>
        <end position="386"/>
    </location>
</feature>
<accession>A0AAN7YAE7</accession>
<feature type="compositionally biased region" description="Basic and acidic residues" evidence="6">
    <location>
        <begin position="738"/>
        <end position="747"/>
    </location>
</feature>
<keyword evidence="3 7" id="KW-1133">Transmembrane helix</keyword>
<dbReference type="Pfam" id="PF08733">
    <property type="entry name" value="PalH"/>
    <property type="match status" value="1"/>
</dbReference>
<dbReference type="GO" id="GO:0005886">
    <property type="term" value="C:plasma membrane"/>
    <property type="evidence" value="ECO:0007669"/>
    <property type="project" value="TreeGrafter"/>
</dbReference>
<feature type="transmembrane region" description="Helical" evidence="7">
    <location>
        <begin position="332"/>
        <end position="351"/>
    </location>
</feature>
<feature type="compositionally biased region" description="Polar residues" evidence="6">
    <location>
        <begin position="576"/>
        <end position="594"/>
    </location>
</feature>
<reference evidence="8 9" key="1">
    <citation type="submission" date="2023-08" db="EMBL/GenBank/DDBJ databases">
        <title>Black Yeasts Isolated from many extreme environments.</title>
        <authorList>
            <person name="Coleine C."/>
            <person name="Stajich J.E."/>
            <person name="Selbmann L."/>
        </authorList>
    </citation>
    <scope>NUCLEOTIDE SEQUENCE [LARGE SCALE GENOMIC DNA]</scope>
    <source>
        <strain evidence="8 9">CCFEE 5910</strain>
    </source>
</reference>
<dbReference type="GO" id="GO:0071467">
    <property type="term" value="P:cellular response to pH"/>
    <property type="evidence" value="ECO:0007669"/>
    <property type="project" value="TreeGrafter"/>
</dbReference>
<feature type="transmembrane region" description="Helical" evidence="7">
    <location>
        <begin position="153"/>
        <end position="172"/>
    </location>
</feature>
<keyword evidence="4 7" id="KW-0472">Membrane</keyword>
<feature type="compositionally biased region" description="Basic and acidic residues" evidence="6">
    <location>
        <begin position="771"/>
        <end position="784"/>
    </location>
</feature>
<dbReference type="PANTHER" id="PTHR35779:SF1">
    <property type="entry name" value="PH-RESPONSE REGULATOR PROTEIN PALH_RIM21"/>
    <property type="match status" value="1"/>
</dbReference>
<name>A0AAN7YAE7_9EURO</name>
<feature type="region of interest" description="Disordered" evidence="6">
    <location>
        <begin position="665"/>
        <end position="800"/>
    </location>
</feature>
<keyword evidence="9" id="KW-1185">Reference proteome</keyword>
<dbReference type="PANTHER" id="PTHR35779">
    <property type="entry name" value="PH-RESPONSE REGULATOR PROTEIN PALH/RIM21"/>
    <property type="match status" value="1"/>
</dbReference>
<evidence type="ECO:0000256" key="3">
    <source>
        <dbReference type="ARBA" id="ARBA00022989"/>
    </source>
</evidence>
<dbReference type="EMBL" id="JAVRRJ010000004">
    <property type="protein sequence ID" value="KAK5085156.1"/>
    <property type="molecule type" value="Genomic_DNA"/>
</dbReference>
<sequence length="915" mass="99590">MVKVIAKTLALGPANPEAKLSLELPQPRRAYDAAQRAALPTTSIRTTIRCNQQDMIRDGLAVRQISASPTPTTPITATNAAATFSSDAVSSLCTIALPSGGILSFNDTYTYVLDDGIIFEAACDSEAFNHVKNGNSTVVHSNDPFYASVAPNIYALATATVISYILVILIFITPRTFYVGGPGGGASFLGLRSLVPGSGSSSIIGVGRRPLLQKVAAITVAISLTIATADTFRVAERQYNDGLMDSQHLVDDVIGSVEIRVVRVISDTFLWLAQVQTLIRLFPRHKEKVTIKWLGFAMVTCDTVFSILENFVSQTTLTRPRSFQDAIPALSYLFQMAISLIYASCVIYYSLSKRRFAFWHLKMKNILLVAILSLASVLIPVVFFVLDVSQPSIATWGEYIRWVGAAAASVVVWEWVERIEALERDEMKDGILGREIFDGDEMLDMGSEGRSSNTSRYFGFGKRSSWNGNDEKKVSMMPIPTVRPRFHFRKNKVANEKMNRRKSHKPDGPTTNGDVAGPPQTTTPVSRSDTTSAASTVYAVRYQNVSSPPPAIPEAAAHRSRQTSVQINGQIAPLETTESSTHANKPIQTANLPESQPEEARGKDDASRRQVWQAVPNPFKRKRTEPPAEVAAQMAASNVRRSPAQTYHNLRDRLGAFTVAQRSRLAGRARTGPSPPIPVTVIPAQPRPSRVTNTIFEESAQNSRQPSMTPSRDRRSSRRGSLAVTVIPAPIRGARTWSPDDMKDTQHEPATPTPPPQAHAQPGNATTDASSHAHVDDTPLHSDQFHVTPPADEVTTVRGALTISESPVRVRESDNRNATSTNWSSARFRVTTINSLDDRLSSVSPGSAARSNRGNGIEIESQAMPQEDTKAEESLATEKAGGNVNSTDKTIIEDEGKTTARISINSQQSGHDGEG</sequence>
<evidence type="ECO:0000256" key="7">
    <source>
        <dbReference type="SAM" id="Phobius"/>
    </source>
</evidence>
<evidence type="ECO:0000256" key="6">
    <source>
        <dbReference type="SAM" id="MobiDB-lite"/>
    </source>
</evidence>